<proteinExistence type="predicted"/>
<sequence length="120" mass="12848">MKAIAAIAFSLMAFQAAAQDALPPIAEVTNTISGKEVLVEGKIGRMMGSWGVRTGHGTYRAELAVDRDTLAKIQNCSLDGFREPKDCNIKANAEIVIKGSDISLILYEITLQPEPATDPS</sequence>
<organism evidence="2 3">
    <name type="scientific">Paracoccus versutus</name>
    <name type="common">Thiobacillus versutus</name>
    <dbReference type="NCBI Taxonomy" id="34007"/>
    <lineage>
        <taxon>Bacteria</taxon>
        <taxon>Pseudomonadati</taxon>
        <taxon>Pseudomonadota</taxon>
        <taxon>Alphaproteobacteria</taxon>
        <taxon>Rhodobacterales</taxon>
        <taxon>Paracoccaceae</taxon>
        <taxon>Paracoccus</taxon>
    </lineage>
</organism>
<protein>
    <recommendedName>
        <fullName evidence="4">DUF5666 domain-containing protein</fullName>
    </recommendedName>
</protein>
<dbReference type="Proteomes" id="UP000256941">
    <property type="component" value="Unassembled WGS sequence"/>
</dbReference>
<dbReference type="AlphaFoldDB" id="A0A3D9XPG6"/>
<keyword evidence="1" id="KW-0732">Signal</keyword>
<gene>
    <name evidence="2" type="ORF">BDD41_0784</name>
</gene>
<evidence type="ECO:0008006" key="4">
    <source>
        <dbReference type="Google" id="ProtNLM"/>
    </source>
</evidence>
<reference evidence="2 3" key="1">
    <citation type="submission" date="2018-08" db="EMBL/GenBank/DDBJ databases">
        <title>Genomic Encyclopedia of Archaeal and Bacterial Type Strains, Phase II (KMG-II): from individual species to whole genera.</title>
        <authorList>
            <person name="Goeker M."/>
        </authorList>
    </citation>
    <scope>NUCLEOTIDE SEQUENCE [LARGE SCALE GENOMIC DNA]</scope>
    <source>
        <strain evidence="2 3">DSM 17099</strain>
    </source>
</reference>
<dbReference type="RefSeq" id="WP_147304451.1">
    <property type="nucleotide sequence ID" value="NZ_CP038196.1"/>
</dbReference>
<evidence type="ECO:0000313" key="2">
    <source>
        <dbReference type="EMBL" id="REF72315.1"/>
    </source>
</evidence>
<feature type="signal peptide" evidence="1">
    <location>
        <begin position="1"/>
        <end position="18"/>
    </location>
</feature>
<dbReference type="EMBL" id="QTUJ01000001">
    <property type="protein sequence ID" value="REF72315.1"/>
    <property type="molecule type" value="Genomic_DNA"/>
</dbReference>
<name>A0A3D9XPG6_PARVE</name>
<accession>A0A3D9XPG6</accession>
<feature type="chain" id="PRO_5017699933" description="DUF5666 domain-containing protein" evidence="1">
    <location>
        <begin position="19"/>
        <end position="120"/>
    </location>
</feature>
<evidence type="ECO:0000313" key="3">
    <source>
        <dbReference type="Proteomes" id="UP000256941"/>
    </source>
</evidence>
<comment type="caution">
    <text evidence="2">The sequence shown here is derived from an EMBL/GenBank/DDBJ whole genome shotgun (WGS) entry which is preliminary data.</text>
</comment>
<evidence type="ECO:0000256" key="1">
    <source>
        <dbReference type="SAM" id="SignalP"/>
    </source>
</evidence>